<organism evidence="2 3">
    <name type="scientific">Caballeronia calidae</name>
    <dbReference type="NCBI Taxonomy" id="1777139"/>
    <lineage>
        <taxon>Bacteria</taxon>
        <taxon>Pseudomonadati</taxon>
        <taxon>Pseudomonadota</taxon>
        <taxon>Betaproteobacteria</taxon>
        <taxon>Burkholderiales</taxon>
        <taxon>Burkholderiaceae</taxon>
        <taxon>Caballeronia</taxon>
    </lineage>
</organism>
<accession>A0A158B283</accession>
<evidence type="ECO:0000313" key="2">
    <source>
        <dbReference type="EMBL" id="SAK64288.1"/>
    </source>
</evidence>
<reference evidence="2" key="1">
    <citation type="submission" date="2016-01" db="EMBL/GenBank/DDBJ databases">
        <authorList>
            <person name="Peeters C."/>
        </authorList>
    </citation>
    <scope>NUCLEOTIDE SEQUENCE</scope>
    <source>
        <strain evidence="2">LMG 29321</strain>
    </source>
</reference>
<dbReference type="EMBL" id="FCOX02000008">
    <property type="protein sequence ID" value="SAK64288.1"/>
    <property type="molecule type" value="Genomic_DNA"/>
</dbReference>
<dbReference type="AlphaFoldDB" id="A0A158B283"/>
<comment type="caution">
    <text evidence="2">The sequence shown here is derived from an EMBL/GenBank/DDBJ whole genome shotgun (WGS) entry which is preliminary data.</text>
</comment>
<evidence type="ECO:0000256" key="1">
    <source>
        <dbReference type="SAM" id="MobiDB-lite"/>
    </source>
</evidence>
<feature type="region of interest" description="Disordered" evidence="1">
    <location>
        <begin position="108"/>
        <end position="144"/>
    </location>
</feature>
<sequence length="240" mass="24300">MSEKLAEDAGASGVDHPALAVSLTAGPAQTRAARSLVAVRPATTNKTASGNRKPMRPSTYAGIALLAACGAAFAQQPLTVPGRSQSAWQQSIDNAACYGYANQTTKVNMARESQTPPRDAQRETRVLTPPRPVEPPLPPAASGAHGASAAVAASGASAVMAASGASAVPMAAASMPPGASGPMPGLPAMPASMAAGASGASDAIYGGDMKMPPLPPPEPPMARYWRAYSDCMQNRGYFVR</sequence>
<dbReference type="Proteomes" id="UP000071859">
    <property type="component" value="Unassembled WGS sequence"/>
</dbReference>
<feature type="compositionally biased region" description="Pro residues" evidence="1">
    <location>
        <begin position="129"/>
        <end position="139"/>
    </location>
</feature>
<protein>
    <submittedName>
        <fullName evidence="2">Uncharacterized protein</fullName>
    </submittedName>
</protein>
<gene>
    <name evidence="2" type="ORF">AWB78_02242</name>
</gene>
<proteinExistence type="predicted"/>
<keyword evidence="3" id="KW-1185">Reference proteome</keyword>
<evidence type="ECO:0000313" key="3">
    <source>
        <dbReference type="Proteomes" id="UP000071859"/>
    </source>
</evidence>
<name>A0A158B283_9BURK</name>